<name>A0A3A5HEY9_9ACTN</name>
<feature type="domain" description="YdbS-like PH" evidence="2">
    <location>
        <begin position="78"/>
        <end position="151"/>
    </location>
</feature>
<feature type="transmembrane region" description="Helical" evidence="1">
    <location>
        <begin position="57"/>
        <end position="79"/>
    </location>
</feature>
<dbReference type="AlphaFoldDB" id="A0A3A5HEY9"/>
<dbReference type="RefSeq" id="WP_120060575.1">
    <property type="nucleotide sequence ID" value="NZ_QYRP01000002.1"/>
</dbReference>
<dbReference type="Proteomes" id="UP000276542">
    <property type="component" value="Unassembled WGS sequence"/>
</dbReference>
<keyword evidence="1" id="KW-0472">Membrane</keyword>
<sequence>MPTFPARLLSDGERIVVSTRTHPKALVLPALVLVVTLGAAGWLTTLGSGDAGKVLHWVVWLVAAAVLVWWVLVPLVSWLTTTYTFTSRRFIKRSGFIAKMGRTIPLNRISGVDFEIGVVDRLFGCGTLVVSDASEQGRVELHDIPRVEQVQLLVSDELHRLAGGDDRNDDGS</sequence>
<organism evidence="3 4">
    <name type="scientific">Nocardioides cavernaquae</name>
    <dbReference type="NCBI Taxonomy" id="2321396"/>
    <lineage>
        <taxon>Bacteria</taxon>
        <taxon>Bacillati</taxon>
        <taxon>Actinomycetota</taxon>
        <taxon>Actinomycetes</taxon>
        <taxon>Propionibacteriales</taxon>
        <taxon>Nocardioidaceae</taxon>
        <taxon>Nocardioides</taxon>
    </lineage>
</organism>
<evidence type="ECO:0000256" key="1">
    <source>
        <dbReference type="SAM" id="Phobius"/>
    </source>
</evidence>
<proteinExistence type="predicted"/>
<keyword evidence="4" id="KW-1185">Reference proteome</keyword>
<keyword evidence="1" id="KW-1133">Transmembrane helix</keyword>
<dbReference type="PANTHER" id="PTHR37938:SF1">
    <property type="entry name" value="BLL0215 PROTEIN"/>
    <property type="match status" value="1"/>
</dbReference>
<dbReference type="EMBL" id="QYRP01000002">
    <property type="protein sequence ID" value="RJS46604.1"/>
    <property type="molecule type" value="Genomic_DNA"/>
</dbReference>
<dbReference type="Pfam" id="PF03703">
    <property type="entry name" value="bPH_2"/>
    <property type="match status" value="1"/>
</dbReference>
<evidence type="ECO:0000313" key="3">
    <source>
        <dbReference type="EMBL" id="RJS46604.1"/>
    </source>
</evidence>
<feature type="transmembrane region" description="Helical" evidence="1">
    <location>
        <begin position="25"/>
        <end position="45"/>
    </location>
</feature>
<dbReference type="PANTHER" id="PTHR37938">
    <property type="entry name" value="BLL0215 PROTEIN"/>
    <property type="match status" value="1"/>
</dbReference>
<gene>
    <name evidence="3" type="ORF">D4739_10510</name>
</gene>
<comment type="caution">
    <text evidence="3">The sequence shown here is derived from an EMBL/GenBank/DDBJ whole genome shotgun (WGS) entry which is preliminary data.</text>
</comment>
<dbReference type="InterPro" id="IPR005182">
    <property type="entry name" value="YdbS-like_PH"/>
</dbReference>
<accession>A0A3A5HEY9</accession>
<evidence type="ECO:0000259" key="2">
    <source>
        <dbReference type="Pfam" id="PF03703"/>
    </source>
</evidence>
<evidence type="ECO:0000313" key="4">
    <source>
        <dbReference type="Proteomes" id="UP000276542"/>
    </source>
</evidence>
<dbReference type="OrthoDB" id="4350422at2"/>
<protein>
    <submittedName>
        <fullName evidence="3">PH domain-containing protein</fullName>
    </submittedName>
</protein>
<reference evidence="4" key="1">
    <citation type="submission" date="2018-09" db="EMBL/GenBank/DDBJ databases">
        <authorList>
            <person name="Zhu H."/>
        </authorList>
    </citation>
    <scope>NUCLEOTIDE SEQUENCE [LARGE SCALE GENOMIC DNA]</scope>
    <source>
        <strain evidence="4">K1W22B-1</strain>
    </source>
</reference>
<keyword evidence="1" id="KW-0812">Transmembrane</keyword>